<dbReference type="Proteomes" id="UP000234530">
    <property type="component" value="Chromosome"/>
</dbReference>
<gene>
    <name evidence="1" type="ORF">CX676_14675</name>
</gene>
<name>A0A2H5F142_9RHOB</name>
<evidence type="ECO:0000313" key="2">
    <source>
        <dbReference type="Proteomes" id="UP000234530"/>
    </source>
</evidence>
<evidence type="ECO:0000313" key="1">
    <source>
        <dbReference type="EMBL" id="AUH65253.1"/>
    </source>
</evidence>
<dbReference type="OrthoDB" id="9956514at2"/>
<dbReference type="RefSeq" id="WP_101753276.1">
    <property type="nucleotide sequence ID" value="NZ_CP025430.1"/>
</dbReference>
<dbReference type="EMBL" id="CP025430">
    <property type="protein sequence ID" value="AUH65253.1"/>
    <property type="molecule type" value="Genomic_DNA"/>
</dbReference>
<keyword evidence="2" id="KW-1185">Reference proteome</keyword>
<organism evidence="1 2">
    <name type="scientific">Paracoccus zhejiangensis</name>
    <dbReference type="NCBI Taxonomy" id="1077935"/>
    <lineage>
        <taxon>Bacteria</taxon>
        <taxon>Pseudomonadati</taxon>
        <taxon>Pseudomonadota</taxon>
        <taxon>Alphaproteobacteria</taxon>
        <taxon>Rhodobacterales</taxon>
        <taxon>Paracoccaceae</taxon>
        <taxon>Paracoccus</taxon>
    </lineage>
</organism>
<proteinExistence type="predicted"/>
<sequence length="414" mass="45368">MLKLSGQNGDGIGALGLKPHADGTYEIAVVDTVMSDEEQALRKAGLGGARYLRHCLEAIVLERGGLWPPEVLDTSLDLLELIDGGRISTERYEVWSYGETAGDLTRQEIRAFTSSSASPLQKHEFPEKHIDFDALLSRMAGRYEDELGRASLRHLWIDRYRSTLKEYVLHKAGPGPLLAALLTRQALAERNFVINSARTGQFDAGNYLELVSLRYVRTLCQFELSKGSMLRRPDLIEVGRTILLLAAVGLLQEARELGTRAVSGEIEKPFLPALSRLALAWASGRLDLMIDLGRPDFKPHTDELARGFLDSLSAKDVEGCAAAVAGILAARNHQLASFSDDYVTDFDDDLSWSVPYDAGALLRIAAAHGLVIGRGAIDHGALDLPTATFPDLQSDQLRYLDLYGLLVKRSAEGL</sequence>
<dbReference type="AlphaFoldDB" id="A0A2H5F142"/>
<accession>A0A2H5F142</accession>
<protein>
    <submittedName>
        <fullName evidence="1">Uncharacterized protein</fullName>
    </submittedName>
</protein>
<reference evidence="1 2" key="1">
    <citation type="journal article" date="2013" name="Antonie Van Leeuwenhoek">
        <title>Paracoccus zhejiangensis sp. nov., isolated from activated sludge in wastewater-treatment system.</title>
        <authorList>
            <person name="Wu Z.G."/>
            <person name="Zhang D.F."/>
            <person name="Liu Y.L."/>
            <person name="Wang F."/>
            <person name="Jiang X."/>
            <person name="Li C."/>
            <person name="Li S.P."/>
            <person name="Hong Q."/>
            <person name="Li W.J."/>
        </authorList>
    </citation>
    <scope>NUCLEOTIDE SEQUENCE [LARGE SCALE GENOMIC DNA]</scope>
    <source>
        <strain evidence="1 2">J6</strain>
    </source>
</reference>
<dbReference type="KEGG" id="pzh:CX676_14675"/>